<protein>
    <submittedName>
        <fullName evidence="1">Uncharacterized protein</fullName>
    </submittedName>
</protein>
<evidence type="ECO:0000313" key="1">
    <source>
        <dbReference type="EMBL" id="QNO56387.1"/>
    </source>
</evidence>
<dbReference type="EMBL" id="MT631654">
    <property type="protein sequence ID" value="QNO56387.1"/>
    <property type="molecule type" value="Genomic_DNA"/>
</dbReference>
<accession>A0A7G9Z803</accession>
<reference evidence="1" key="1">
    <citation type="submission" date="2020-06" db="EMBL/GenBank/DDBJ databases">
        <title>Unique genomic features of the anaerobic methanotrophic archaea.</title>
        <authorList>
            <person name="Chadwick G.L."/>
            <person name="Skennerton C.T."/>
            <person name="Laso-Perez R."/>
            <person name="Leu A.O."/>
            <person name="Speth D.R."/>
            <person name="Yu H."/>
            <person name="Morgan-Lang C."/>
            <person name="Hatzenpichler R."/>
            <person name="Goudeau D."/>
            <person name="Malmstrom R."/>
            <person name="Brazelton W.J."/>
            <person name="Woyke T."/>
            <person name="Hallam S.J."/>
            <person name="Tyson G.W."/>
            <person name="Wegener G."/>
            <person name="Boetius A."/>
            <person name="Orphan V."/>
        </authorList>
    </citation>
    <scope>NUCLEOTIDE SEQUENCE</scope>
</reference>
<proteinExistence type="predicted"/>
<sequence length="946" mass="101055">MIKMEQKRRIKGVNETDEKEVKGKAVIGIAMAAVILASVFAATVPIVSAESRGDNFNHIVVEPTPQKVLIGQNLEFEGFDTIETVSRIVSGDIENVYQADANNRIYNVNWPTSGAYYVNYDYARKDYEAQLSVEEPDMPLKLKVGTKEVSSIALGTKLTIDTGGMNLFPEDQIDLVIKGPDGQVKYDDVNAQQFTDITVADLNDWYGDNNLETTGWTIGDYTFKVETDDVNACGLEAESVVRPLQILKGEIVIEADMTSAVELETVKLIVTGVAGDEIHVAASPLSDDVVFKAGIDDTPMDTTNQFNHIIDADGTRKYAVEFTDTGSYTIEVTVTGPAEIGGIPAPRVGDTDTVDITVSEKLVTFDVPPTVTIGENFTIRGTANIGSIVDIAVDDYVYPLLNDLAIDDNGEFSVEIATAEMAPFSDPGPVMLTAYIDKAAGAGDAIETSDGTVKLFMQNEAGGGIAISASGTSVGKNETIILAISAVPNHNVSVTTSDPAHTVFEYNRYDFTGTSSNSINIAPSDTISIPSDVGDCDSHTTAKNINGVWNTMDAAGILKFAVHFTDLGTYKITATDYGTGHPTATRLDAESVNITVTAKNVSFDLPSVVVIGDKITIKGTVDTGTYVSVYVDDVLYRKLQNLVIADGEFRQEVKTTEVGMGVPGIVELKAYIDCDKMCGDPHPTTSDDGTTEIFMVEPWLTASLAPDSVDPEDDFTVSGSAPGSTEVVIVSVPPLGGGGKSLLDKGMMGLSPRKATVSTTDANYIKKMTVQEDADSGIYYVIVLSSGMDGYWGMTGEYDLDAAFEKKYGIRDLSGPSIATKTQNEIVAILGDLTQSVGSDDIMRMLPLKVGATDALILNPIADVVVGNQLNVSGETSGKDGSMIWLTVKSEDQMIDMVTTIAMDNAFNVTFDTIGLLPGTYTVRAYDEYGYTVATSVNIVAKTPAS</sequence>
<dbReference type="AlphaFoldDB" id="A0A7G9Z803"/>
<name>A0A7G9Z803_9EURY</name>
<gene>
    <name evidence="1" type="ORF">JCABFCCD_00028</name>
</gene>
<organism evidence="1">
    <name type="scientific">Candidatus Methanophaga sp. ANME-1 ERB7</name>
    <dbReference type="NCBI Taxonomy" id="2759913"/>
    <lineage>
        <taxon>Archaea</taxon>
        <taxon>Methanobacteriati</taxon>
        <taxon>Methanobacteriota</taxon>
        <taxon>Stenosarchaea group</taxon>
        <taxon>Methanomicrobia</taxon>
        <taxon>Candidatus Methanophagales</taxon>
        <taxon>Candidatus Methanophagaceae</taxon>
        <taxon>Candidatus Methanophaga</taxon>
    </lineage>
</organism>